<evidence type="ECO:0000256" key="5">
    <source>
        <dbReference type="ARBA" id="ARBA00013948"/>
    </source>
</evidence>
<evidence type="ECO:0000256" key="1">
    <source>
        <dbReference type="ARBA" id="ARBA00003747"/>
    </source>
</evidence>
<dbReference type="PANTHER" id="PTHR38248">
    <property type="entry name" value="FUNK1 6"/>
    <property type="match status" value="1"/>
</dbReference>
<dbReference type="Gene3D" id="1.10.510.10">
    <property type="entry name" value="Transferase(Phosphotransferase) domain 1"/>
    <property type="match status" value="1"/>
</dbReference>
<dbReference type="Proteomes" id="UP000224634">
    <property type="component" value="Unassembled WGS sequence"/>
</dbReference>
<keyword evidence="14" id="KW-1185">Reference proteome</keyword>
<evidence type="ECO:0000259" key="12">
    <source>
        <dbReference type="PROSITE" id="PS50011"/>
    </source>
</evidence>
<dbReference type="GO" id="GO:0004674">
    <property type="term" value="F:protein serine/threonine kinase activity"/>
    <property type="evidence" value="ECO:0007669"/>
    <property type="project" value="UniProtKB-EC"/>
</dbReference>
<evidence type="ECO:0000256" key="8">
    <source>
        <dbReference type="ARBA" id="ARBA00030980"/>
    </source>
</evidence>
<sequence>MRGGEHVLSIIPPHEPIEHVSKVSYLSLQNELTGCVLRHVKGFYAKYFEDQSWSIAANQIVQKVQPTLANGLGIDFLEIRSRESLSAWLTRFHSFLNNEEKIHSHFRSQQISNSDDPLRASICLVASDQPKSSPSTIAHARVLGEFNANASNTDSEDVLRFCESSRQVVEAEPTRRFLHGFQICRSMMELWVFDRSGAYSGEMLDLEQRPDLLIKAIASYAMMNDEEVGLDSFIRLDGLGSYVAFNEVDGNEVEKFYLDHEPIAAPQYIVGPGTTCYSARKLTSKTPEVVVMFAWREDKRHTERELLELTKERNVWGVIKVLGSQDLESIESLRQGLQFNQPFNFLPIVPEADERATYTDSSEKYEQSFVNRTFSCIMTSPLGTPINKFQSVLEFLEACRDVVKALRSLYQDGKLLHRDICIKNLIIALQCNEGDAMGVLIDLDMALDLEKGPARKGELIGSEGFMAIGILTGDAHTYRHDLESLFYVFLWVAICNDRDHDDQESLRYQPKASRLWGWCSMDFRSVARNKAVDMMRSSPDGFFENSE</sequence>
<dbReference type="EC" id="2.7.11.1" evidence="4"/>
<dbReference type="SUPFAM" id="SSF56112">
    <property type="entry name" value="Protein kinase-like (PK-like)"/>
    <property type="match status" value="1"/>
</dbReference>
<comment type="caution">
    <text evidence="13">The sequence shown here is derived from an EMBL/GenBank/DDBJ whole genome shotgun (WGS) entry which is preliminary data.</text>
</comment>
<comment type="subunit">
    <text evidence="3">Component of the EKC/KEOPS complex composed of at least BUD32, CGI121, GON7, KAE1 and PCC1; the whole complex dimerizes.</text>
</comment>
<evidence type="ECO:0000256" key="2">
    <source>
        <dbReference type="ARBA" id="ARBA00004574"/>
    </source>
</evidence>
<evidence type="ECO:0000256" key="10">
    <source>
        <dbReference type="ARBA" id="ARBA00047899"/>
    </source>
</evidence>
<gene>
    <name evidence="13" type="ORF">AJ80_05732</name>
</gene>
<reference evidence="13 14" key="1">
    <citation type="submission" date="2017-10" db="EMBL/GenBank/DDBJ databases">
        <title>Comparative genomics in systemic dimorphic fungi from Ajellomycetaceae.</title>
        <authorList>
            <person name="Munoz J.F."/>
            <person name="Mcewen J.G."/>
            <person name="Clay O.K."/>
            <person name="Cuomo C.A."/>
        </authorList>
    </citation>
    <scope>NUCLEOTIDE SEQUENCE [LARGE SCALE GENOMIC DNA]</scope>
    <source>
        <strain evidence="13 14">UAMH7299</strain>
    </source>
</reference>
<evidence type="ECO:0000313" key="14">
    <source>
        <dbReference type="Proteomes" id="UP000224634"/>
    </source>
</evidence>
<dbReference type="Pfam" id="PF17667">
    <property type="entry name" value="Pkinase_fungal"/>
    <property type="match status" value="1"/>
</dbReference>
<comment type="function">
    <text evidence="1">Component of the EKC/KEOPS complex that is required for the formation of a threonylcarbamoyl group on adenosine at position 37 (t(6)A37) in tRNAs that read codons beginning with adenine. The complex is probably involved in the transfer of the threonylcarbamoyl moiety of threonylcarbamoyl-AMP (TC-AMP) to the N6 group of A37. BUD32 has ATPase activity in the context of the EKC/KEOPS complex and likely plays a supporting role to the catalytic subunit KAE1. The EKC/KEOPS complex also promotes both telomere uncapping and telomere elongation. The complex is required for efficient recruitment of transcriptional coactivators.</text>
</comment>
<feature type="domain" description="Protein kinase" evidence="12">
    <location>
        <begin position="231"/>
        <end position="547"/>
    </location>
</feature>
<dbReference type="PANTHER" id="PTHR38248:SF2">
    <property type="entry name" value="FUNK1 11"/>
    <property type="match status" value="1"/>
</dbReference>
<evidence type="ECO:0000256" key="9">
    <source>
        <dbReference type="ARBA" id="ARBA00033194"/>
    </source>
</evidence>
<evidence type="ECO:0000256" key="3">
    <source>
        <dbReference type="ARBA" id="ARBA00011534"/>
    </source>
</evidence>
<evidence type="ECO:0000256" key="11">
    <source>
        <dbReference type="ARBA" id="ARBA00048679"/>
    </source>
</evidence>
<dbReference type="EMBL" id="PDNA01000087">
    <property type="protein sequence ID" value="PGH14969.1"/>
    <property type="molecule type" value="Genomic_DNA"/>
</dbReference>
<dbReference type="InterPro" id="IPR000719">
    <property type="entry name" value="Prot_kinase_dom"/>
</dbReference>
<dbReference type="AlphaFoldDB" id="A0A2B7Y1C4"/>
<comment type="catalytic activity">
    <reaction evidence="11">
        <text>L-seryl-[protein] + ATP = O-phospho-L-seryl-[protein] + ADP + H(+)</text>
        <dbReference type="Rhea" id="RHEA:17989"/>
        <dbReference type="Rhea" id="RHEA-COMP:9863"/>
        <dbReference type="Rhea" id="RHEA-COMP:11604"/>
        <dbReference type="ChEBI" id="CHEBI:15378"/>
        <dbReference type="ChEBI" id="CHEBI:29999"/>
        <dbReference type="ChEBI" id="CHEBI:30616"/>
        <dbReference type="ChEBI" id="CHEBI:83421"/>
        <dbReference type="ChEBI" id="CHEBI:456216"/>
        <dbReference type="EC" id="2.7.11.1"/>
    </reaction>
</comment>
<keyword evidence="7" id="KW-0779">Telomere</keyword>
<dbReference type="InterPro" id="IPR011009">
    <property type="entry name" value="Kinase-like_dom_sf"/>
</dbReference>
<keyword evidence="7" id="KW-0158">Chromosome</keyword>
<proteinExistence type="predicted"/>
<dbReference type="STRING" id="1447883.A0A2B7Y1C4"/>
<comment type="catalytic activity">
    <reaction evidence="10">
        <text>L-threonyl-[protein] + ATP = O-phospho-L-threonyl-[protein] + ADP + H(+)</text>
        <dbReference type="Rhea" id="RHEA:46608"/>
        <dbReference type="Rhea" id="RHEA-COMP:11060"/>
        <dbReference type="Rhea" id="RHEA-COMP:11605"/>
        <dbReference type="ChEBI" id="CHEBI:15378"/>
        <dbReference type="ChEBI" id="CHEBI:30013"/>
        <dbReference type="ChEBI" id="CHEBI:30616"/>
        <dbReference type="ChEBI" id="CHEBI:61977"/>
        <dbReference type="ChEBI" id="CHEBI:456216"/>
        <dbReference type="EC" id="2.7.11.1"/>
    </reaction>
</comment>
<evidence type="ECO:0000256" key="7">
    <source>
        <dbReference type="ARBA" id="ARBA00022895"/>
    </source>
</evidence>
<dbReference type="InterPro" id="IPR040976">
    <property type="entry name" value="Pkinase_fungal"/>
</dbReference>
<evidence type="ECO:0000256" key="4">
    <source>
        <dbReference type="ARBA" id="ARBA00012513"/>
    </source>
</evidence>
<dbReference type="OrthoDB" id="4353729at2759"/>
<dbReference type="PROSITE" id="PS00109">
    <property type="entry name" value="PROTEIN_KINASE_TYR"/>
    <property type="match status" value="1"/>
</dbReference>
<dbReference type="InterPro" id="IPR008266">
    <property type="entry name" value="Tyr_kinase_AS"/>
</dbReference>
<dbReference type="GO" id="GO:0005524">
    <property type="term" value="F:ATP binding"/>
    <property type="evidence" value="ECO:0007669"/>
    <property type="project" value="InterPro"/>
</dbReference>
<dbReference type="GO" id="GO:0000781">
    <property type="term" value="C:chromosome, telomeric region"/>
    <property type="evidence" value="ECO:0007669"/>
    <property type="project" value="UniProtKB-SubCell"/>
</dbReference>
<dbReference type="PROSITE" id="PS50011">
    <property type="entry name" value="PROTEIN_KINASE_DOM"/>
    <property type="match status" value="1"/>
</dbReference>
<evidence type="ECO:0000313" key="13">
    <source>
        <dbReference type="EMBL" id="PGH14969.1"/>
    </source>
</evidence>
<evidence type="ECO:0000256" key="6">
    <source>
        <dbReference type="ARBA" id="ARBA00019973"/>
    </source>
</evidence>
<accession>A0A2B7Y1C4</accession>
<protein>
    <recommendedName>
        <fullName evidence="6">EKC/KEOPS complex subunit BUD32</fullName>
        <ecNumber evidence="4">2.7.11.1</ecNumber>
    </recommendedName>
    <alternativeName>
        <fullName evidence="8 9">Atypical Serine/threonine protein kinase BUD32</fullName>
    </alternativeName>
    <alternativeName>
        <fullName evidence="5">EKC/KEOPS complex subunit bud32</fullName>
    </alternativeName>
</protein>
<comment type="subcellular location">
    <subcellularLocation>
        <location evidence="2">Chromosome</location>
        <location evidence="2">Telomere</location>
    </subcellularLocation>
</comment>
<name>A0A2B7Y1C4_POLH7</name>
<organism evidence="13 14">
    <name type="scientific">Polytolypa hystricis (strain UAMH7299)</name>
    <dbReference type="NCBI Taxonomy" id="1447883"/>
    <lineage>
        <taxon>Eukaryota</taxon>
        <taxon>Fungi</taxon>
        <taxon>Dikarya</taxon>
        <taxon>Ascomycota</taxon>
        <taxon>Pezizomycotina</taxon>
        <taxon>Eurotiomycetes</taxon>
        <taxon>Eurotiomycetidae</taxon>
        <taxon>Onygenales</taxon>
        <taxon>Onygenales incertae sedis</taxon>
        <taxon>Polytolypa</taxon>
    </lineage>
</organism>